<dbReference type="Gene3D" id="3.40.50.11010">
    <property type="match status" value="1"/>
</dbReference>
<reference evidence="2 3" key="1">
    <citation type="submission" date="2019-08" db="EMBL/GenBank/DDBJ databases">
        <title>Pedobacter sp. nov., isolated from Han river, South Korea.</title>
        <authorList>
            <person name="Lee D.-H."/>
            <person name="Kim Y.-S."/>
            <person name="Hwang E.-M."/>
            <person name="Le Tran T.C."/>
            <person name="Cha C.-J."/>
        </authorList>
    </citation>
    <scope>NUCLEOTIDE SEQUENCE [LARGE SCALE GENOMIC DNA]</scope>
    <source>
        <strain evidence="2 3">CJ43</strain>
    </source>
</reference>
<dbReference type="RefSeq" id="WP_149074259.1">
    <property type="nucleotide sequence ID" value="NZ_CP043329.1"/>
</dbReference>
<accession>A0A5C0VF17</accession>
<evidence type="ECO:0000313" key="3">
    <source>
        <dbReference type="Proteomes" id="UP000323653"/>
    </source>
</evidence>
<dbReference type="GO" id="GO:0016757">
    <property type="term" value="F:glycosyltransferase activity"/>
    <property type="evidence" value="ECO:0007669"/>
    <property type="project" value="TreeGrafter"/>
</dbReference>
<name>A0A5C0VF17_9SPHI</name>
<dbReference type="Gene3D" id="3.40.50.2000">
    <property type="entry name" value="Glycogen Phosphorylase B"/>
    <property type="match status" value="1"/>
</dbReference>
<keyword evidence="3" id="KW-1185">Reference proteome</keyword>
<gene>
    <name evidence="2" type="ORF">FYC62_05720</name>
</gene>
<evidence type="ECO:0000256" key="1">
    <source>
        <dbReference type="ARBA" id="ARBA00022679"/>
    </source>
</evidence>
<dbReference type="EMBL" id="CP043329">
    <property type="protein sequence ID" value="QEK51225.1"/>
    <property type="molecule type" value="Genomic_DNA"/>
</dbReference>
<dbReference type="Pfam" id="PF13692">
    <property type="entry name" value="Glyco_trans_1_4"/>
    <property type="match status" value="1"/>
</dbReference>
<dbReference type="PANTHER" id="PTHR46401">
    <property type="entry name" value="GLYCOSYLTRANSFERASE WBBK-RELATED"/>
    <property type="match status" value="1"/>
</dbReference>
<evidence type="ECO:0000313" key="2">
    <source>
        <dbReference type="EMBL" id="QEK51225.1"/>
    </source>
</evidence>
<proteinExistence type="predicted"/>
<dbReference type="PANTHER" id="PTHR46401:SF2">
    <property type="entry name" value="GLYCOSYLTRANSFERASE WBBK-RELATED"/>
    <property type="match status" value="1"/>
</dbReference>
<protein>
    <submittedName>
        <fullName evidence="2">Glycosyltransferase family 1 protein</fullName>
    </submittedName>
</protein>
<sequence length="398" mass="46035">MISGKDIVIVGQQAWDVEIGSNCKNIALEFAQDNRVLYVNSPIKRKEFLKKNPDEKLQFRKRVIKKEVSGLVEIDHHFWNLFPDCYSESVHWLPDNFIFDMVNKINNKRYAKTIKKALKELGFKDIILFNDNDLHDSFHLKELLKPKLSIYYSRDYILATEYWNKHGKKLEPLLIAKSDLVVSNSLYLTNYCKQYNPSSYYVGQGCDFDLFLHPESIPKAEELKDIKTPIIGYVGAITSSRLDIEIMQKIALDKPEWTIALVGNEDDAFQKSNLHQQDNVLFLGSKKVDELAKYINSFDVCINPQLLNQLTIGNYPRKIDEYLALGKPVVATQTEAMEVFKDYVFLAKDKEEYTTLIEQALLTNTQQIAQQRIAFALTHTWKNSVKEIYKAISTKLKS</sequence>
<keyword evidence="1 2" id="KW-0808">Transferase</keyword>
<dbReference type="SUPFAM" id="SSF53756">
    <property type="entry name" value="UDP-Glycosyltransferase/glycogen phosphorylase"/>
    <property type="match status" value="1"/>
</dbReference>
<dbReference type="Proteomes" id="UP000323653">
    <property type="component" value="Chromosome"/>
</dbReference>
<organism evidence="2 3">
    <name type="scientific">Pedobacter aquae</name>
    <dbReference type="NCBI Taxonomy" id="2605747"/>
    <lineage>
        <taxon>Bacteria</taxon>
        <taxon>Pseudomonadati</taxon>
        <taxon>Bacteroidota</taxon>
        <taxon>Sphingobacteriia</taxon>
        <taxon>Sphingobacteriales</taxon>
        <taxon>Sphingobacteriaceae</taxon>
        <taxon>Pedobacter</taxon>
    </lineage>
</organism>
<dbReference type="KEGG" id="pej:FYC62_05720"/>
<dbReference type="AlphaFoldDB" id="A0A5C0VF17"/>